<dbReference type="EMBL" id="JACZHT010000002">
    <property type="protein sequence ID" value="MBE1236698.1"/>
    <property type="molecule type" value="Genomic_DNA"/>
</dbReference>
<proteinExistence type="predicted"/>
<sequence length="515" mass="57508">MTAPHTRNEVYDFLGTPLAYDLPASRKVRRMDTHISAIFLIGDTVYKVKKAVAFPFLDHTDLATRKAVCLREVELNAPWAPGLYQGVVAVTRDTAGRLELGGDGEPVEWVVVMRRFRQDALFSHIVENERPSRQVVLDLAELLVRYHDSAPRVDNREDWAFRTVENSLQSLAPFRMDLGEAACARLEAGLRAALETHRDLLGRRAAEGFVRRCHGDLHLGNIVMWQDRLRPFDAIDFNDMFSDIDVLYDLAFLLMDLDERGHRRLASYILNHTLEYTGDMEGLALLPLFLSLRSTIRAFVNAATAASLEDPAARAEKLREAEKYLHAAIQYLLPHPARVVAVGGLSGSGKSHLARKLAGELPWGVGAVVVRSDVVRKRLCDVSPYEKLPPEAYTPDMARRTYEAVLAEGAQALDAGASVVFDSVFSRPDERAEPEALARQKGVPFVGIWAHSDTRTALRRVSTRTHNASDADAEVRLKQETYDLGDITWARVDTSGSRKKSLQQALHILRGRKTG</sequence>
<dbReference type="Pfam" id="PF01636">
    <property type="entry name" value="APH"/>
    <property type="match status" value="1"/>
</dbReference>
<dbReference type="InterPro" id="IPR027417">
    <property type="entry name" value="P-loop_NTPase"/>
</dbReference>
<reference evidence="2" key="1">
    <citation type="submission" date="2020-10" db="EMBL/GenBank/DDBJ databases">
        <title>Genome sequence of the unusual species of purple photosynthetic bacteria, Phaeovibrio sulfidiphilus DSM 23193, type strain.</title>
        <authorList>
            <person name="Kyndt J.A."/>
            <person name="Meyer T.E."/>
        </authorList>
    </citation>
    <scope>NUCLEOTIDE SEQUENCE</scope>
    <source>
        <strain evidence="2">DSM 23193</strain>
    </source>
</reference>
<dbReference type="Pfam" id="PF13671">
    <property type="entry name" value="AAA_33"/>
    <property type="match status" value="1"/>
</dbReference>
<evidence type="ECO:0000313" key="2">
    <source>
        <dbReference type="EMBL" id="MBE1236698.1"/>
    </source>
</evidence>
<dbReference type="InterPro" id="IPR002575">
    <property type="entry name" value="Aminoglycoside_PTrfase"/>
</dbReference>
<dbReference type="PANTHER" id="PTHR43883">
    <property type="entry name" value="SLR0207 PROTEIN"/>
    <property type="match status" value="1"/>
</dbReference>
<feature type="domain" description="Aminoglycoside phosphotransferase" evidence="1">
    <location>
        <begin position="127"/>
        <end position="283"/>
    </location>
</feature>
<dbReference type="RefSeq" id="WP_192533695.1">
    <property type="nucleotide sequence ID" value="NZ_JACZHT010000002.1"/>
</dbReference>
<dbReference type="PANTHER" id="PTHR43883:SF1">
    <property type="entry name" value="GLUCONOKINASE"/>
    <property type="match status" value="1"/>
</dbReference>
<name>A0A8J6YY68_9PROT</name>
<dbReference type="Proteomes" id="UP000631034">
    <property type="component" value="Unassembled WGS sequence"/>
</dbReference>
<dbReference type="Gene3D" id="3.90.1200.10">
    <property type="match status" value="1"/>
</dbReference>
<dbReference type="Gene3D" id="3.40.50.300">
    <property type="entry name" value="P-loop containing nucleotide triphosphate hydrolases"/>
    <property type="match status" value="1"/>
</dbReference>
<organism evidence="2 3">
    <name type="scientific">Phaeovibrio sulfidiphilus</name>
    <dbReference type="NCBI Taxonomy" id="1220600"/>
    <lineage>
        <taxon>Bacteria</taxon>
        <taxon>Pseudomonadati</taxon>
        <taxon>Pseudomonadota</taxon>
        <taxon>Alphaproteobacteria</taxon>
        <taxon>Rhodospirillales</taxon>
        <taxon>Rhodospirillaceae</taxon>
        <taxon>Phaeovibrio</taxon>
    </lineage>
</organism>
<protein>
    <submittedName>
        <fullName evidence="2">AAA family ATPase</fullName>
    </submittedName>
</protein>
<dbReference type="SUPFAM" id="SSF52540">
    <property type="entry name" value="P-loop containing nucleoside triphosphate hydrolases"/>
    <property type="match status" value="1"/>
</dbReference>
<dbReference type="AlphaFoldDB" id="A0A8J6YY68"/>
<gene>
    <name evidence="2" type="ORF">IHV25_03400</name>
</gene>
<evidence type="ECO:0000313" key="3">
    <source>
        <dbReference type="Proteomes" id="UP000631034"/>
    </source>
</evidence>
<dbReference type="SUPFAM" id="SSF56112">
    <property type="entry name" value="Protein kinase-like (PK-like)"/>
    <property type="match status" value="1"/>
</dbReference>
<accession>A0A8J6YY68</accession>
<dbReference type="InterPro" id="IPR011009">
    <property type="entry name" value="Kinase-like_dom_sf"/>
</dbReference>
<evidence type="ECO:0000259" key="1">
    <source>
        <dbReference type="Pfam" id="PF01636"/>
    </source>
</evidence>
<keyword evidence="3" id="KW-1185">Reference proteome</keyword>
<comment type="caution">
    <text evidence="2">The sequence shown here is derived from an EMBL/GenBank/DDBJ whole genome shotgun (WGS) entry which is preliminary data.</text>
</comment>
<dbReference type="InterPro" id="IPR052732">
    <property type="entry name" value="Cell-binding_unc_protein"/>
</dbReference>